<accession>A0A0F8XRD7</accession>
<feature type="region of interest" description="Disordered" evidence="1">
    <location>
        <begin position="54"/>
        <end position="128"/>
    </location>
</feature>
<proteinExistence type="predicted"/>
<reference evidence="2 3" key="1">
    <citation type="submission" date="2015-02" db="EMBL/GenBank/DDBJ databases">
        <title>Draft Genome Sequences of Two Closely-Related Aflatoxigenic Aspergillus Species Obtained from the Cote d'Ivoire.</title>
        <authorList>
            <person name="Moore G.G."/>
            <person name="Beltz S.B."/>
            <person name="Mack B.M."/>
        </authorList>
    </citation>
    <scope>NUCLEOTIDE SEQUENCE [LARGE SCALE GENOMIC DNA]</scope>
    <source>
        <strain evidence="2 3">SRRC1468</strain>
    </source>
</reference>
<comment type="caution">
    <text evidence="2">The sequence shown here is derived from an EMBL/GenBank/DDBJ whole genome shotgun (WGS) entry which is preliminary data.</text>
</comment>
<gene>
    <name evidence="2" type="ORF">ARAM_005916</name>
</gene>
<evidence type="ECO:0000256" key="1">
    <source>
        <dbReference type="SAM" id="MobiDB-lite"/>
    </source>
</evidence>
<organism evidence="2 3">
    <name type="scientific">Aspergillus rambellii</name>
    <dbReference type="NCBI Taxonomy" id="308745"/>
    <lineage>
        <taxon>Eukaryota</taxon>
        <taxon>Fungi</taxon>
        <taxon>Dikarya</taxon>
        <taxon>Ascomycota</taxon>
        <taxon>Pezizomycotina</taxon>
        <taxon>Eurotiomycetes</taxon>
        <taxon>Eurotiomycetidae</taxon>
        <taxon>Eurotiales</taxon>
        <taxon>Aspergillaceae</taxon>
        <taxon>Aspergillus</taxon>
        <taxon>Aspergillus subgen. Nidulantes</taxon>
    </lineage>
</organism>
<evidence type="ECO:0000313" key="2">
    <source>
        <dbReference type="EMBL" id="KKK26077.1"/>
    </source>
</evidence>
<dbReference type="EMBL" id="JZBS01000608">
    <property type="protein sequence ID" value="KKK26077.1"/>
    <property type="molecule type" value="Genomic_DNA"/>
</dbReference>
<feature type="region of interest" description="Disordered" evidence="1">
    <location>
        <begin position="143"/>
        <end position="180"/>
    </location>
</feature>
<dbReference type="AlphaFoldDB" id="A0A0F8XRD7"/>
<dbReference type="OrthoDB" id="4505326at2759"/>
<name>A0A0F8XRD7_9EURO</name>
<feature type="compositionally biased region" description="Basic and acidic residues" evidence="1">
    <location>
        <begin position="151"/>
        <end position="163"/>
    </location>
</feature>
<evidence type="ECO:0000313" key="3">
    <source>
        <dbReference type="Proteomes" id="UP000034291"/>
    </source>
</evidence>
<dbReference type="Proteomes" id="UP000034291">
    <property type="component" value="Unassembled WGS sequence"/>
</dbReference>
<sequence length="224" mass="25478">MARRSSSPMPCRIAIMSKNKLHKEAAAKDPDLRRCLGHHRLLRRSIQEAHSEMQKYMASVRLESDDDEDIFDDDDEEEPQPQPQPTYQFPSPPSSTHTYTHAQTQTQTPTAQRPEPTETDSDSPGSVIRDQITAAMRAMIKRRMPHTTPSNHREERTPPEKHALARVSSRNKSSPDISIPIEIEKHSDLRLEKAPSVASRGRKYASRLVFRRRCSPAPLQAITT</sequence>
<feature type="compositionally biased region" description="Low complexity" evidence="1">
    <location>
        <begin position="85"/>
        <end position="114"/>
    </location>
</feature>
<feature type="compositionally biased region" description="Acidic residues" evidence="1">
    <location>
        <begin position="64"/>
        <end position="79"/>
    </location>
</feature>
<protein>
    <submittedName>
        <fullName evidence="2">Uncharacterized protein</fullName>
    </submittedName>
</protein>
<keyword evidence="3" id="KW-1185">Reference proteome</keyword>